<evidence type="ECO:0000313" key="2">
    <source>
        <dbReference type="EMBL" id="NNG38629.1"/>
    </source>
</evidence>
<feature type="transmembrane region" description="Helical" evidence="1">
    <location>
        <begin position="294"/>
        <end position="312"/>
    </location>
</feature>
<evidence type="ECO:0008006" key="4">
    <source>
        <dbReference type="Google" id="ProtNLM"/>
    </source>
</evidence>
<accession>A0A849ADV7</accession>
<feature type="transmembrane region" description="Helical" evidence="1">
    <location>
        <begin position="372"/>
        <end position="391"/>
    </location>
</feature>
<evidence type="ECO:0000256" key="1">
    <source>
        <dbReference type="SAM" id="Phobius"/>
    </source>
</evidence>
<proteinExistence type="predicted"/>
<dbReference type="Proteomes" id="UP000557772">
    <property type="component" value="Unassembled WGS sequence"/>
</dbReference>
<dbReference type="EMBL" id="JABENB010000001">
    <property type="protein sequence ID" value="NNG38629.1"/>
    <property type="molecule type" value="Genomic_DNA"/>
</dbReference>
<protein>
    <recommendedName>
        <fullName evidence="4">Glycosyltransferase RgtA/B/C/D-like domain-containing protein</fullName>
    </recommendedName>
</protein>
<keyword evidence="3" id="KW-1185">Reference proteome</keyword>
<feature type="transmembrane region" description="Helical" evidence="1">
    <location>
        <begin position="225"/>
        <end position="245"/>
    </location>
</feature>
<gene>
    <name evidence="2" type="ORF">HJ588_04975</name>
</gene>
<evidence type="ECO:0000313" key="3">
    <source>
        <dbReference type="Proteomes" id="UP000557772"/>
    </source>
</evidence>
<feature type="transmembrane region" description="Helical" evidence="1">
    <location>
        <begin position="83"/>
        <end position="106"/>
    </location>
</feature>
<feature type="transmembrane region" description="Helical" evidence="1">
    <location>
        <begin position="265"/>
        <end position="282"/>
    </location>
</feature>
<comment type="caution">
    <text evidence="2">The sequence shown here is derived from an EMBL/GenBank/DDBJ whole genome shotgun (WGS) entry which is preliminary data.</text>
</comment>
<keyword evidence="1" id="KW-1133">Transmembrane helix</keyword>
<name>A0A849ADV7_9MICO</name>
<feature type="transmembrane region" description="Helical" evidence="1">
    <location>
        <begin position="113"/>
        <end position="135"/>
    </location>
</feature>
<dbReference type="AlphaFoldDB" id="A0A849ADV7"/>
<dbReference type="RefSeq" id="WP_171152619.1">
    <property type="nucleotide sequence ID" value="NZ_JABENB010000001.1"/>
</dbReference>
<feature type="transmembrane region" description="Helical" evidence="1">
    <location>
        <begin position="318"/>
        <end position="342"/>
    </location>
</feature>
<keyword evidence="1" id="KW-0472">Membrane</keyword>
<feature type="transmembrane region" description="Helical" evidence="1">
    <location>
        <begin position="165"/>
        <end position="193"/>
    </location>
</feature>
<organism evidence="2 3">
    <name type="scientific">Flexivirga aerilata</name>
    <dbReference type="NCBI Taxonomy" id="1656889"/>
    <lineage>
        <taxon>Bacteria</taxon>
        <taxon>Bacillati</taxon>
        <taxon>Actinomycetota</taxon>
        <taxon>Actinomycetes</taxon>
        <taxon>Micrococcales</taxon>
        <taxon>Dermacoccaceae</taxon>
        <taxon>Flexivirga</taxon>
    </lineage>
</organism>
<keyword evidence="1" id="KW-0812">Transmembrane</keyword>
<reference evidence="2 3" key="1">
    <citation type="submission" date="2020-05" db="EMBL/GenBank/DDBJ databases">
        <title>Flexivirga sp. ID2601S isolated from air conditioner.</title>
        <authorList>
            <person name="Kim D.H."/>
        </authorList>
    </citation>
    <scope>NUCLEOTIDE SEQUENCE [LARGE SCALE GENOMIC DNA]</scope>
    <source>
        <strain evidence="2 3">ID2601S</strain>
    </source>
</reference>
<sequence>MAAVLCVPLLIWLVAWVSRGWLPQGDEGVIALKAQAVWSAHPPVQGMRSTSAASVPGVYAHHPGPIEFYGLSLPYAMTGWRPVGLLIGAAAWAAAMIVVAVAQAAAIAGRAGLWLVAAAVVVTEFAVGGSLVLPWNPWPPVLGMIALLVLAWRLLVGHPGVLPGFAAIASVVIQANLALVPVLAPLLLVLAGLGLRRWHRARGTVWPVPGSRPAPRAAWWRRPGVIAMAVLAAAWAPALAELWLISPSNPVELARLAAGTVDSPARVVGVVAAVGACAWVGWHLGDQPVGARTGLRWVTAVFVAGVVAALAAGGLARAVYLIMTTGGIAFVLTALGQQVVLMSRRRVRPAPRGAGDIGTAAQPAGGSGKVRVVAGILAVAAVTVVAAVGALTGPGAVAANPFTRLDDYAVHRATPVVNDTVAALRARGITRGPVVIRWTDGWSYGSFQTAVAARLAADGYTPFYDSPWPYAEDDAYRRIRHAPAGAPTVTLRDGPVTVTP</sequence>